<feature type="compositionally biased region" description="Acidic residues" evidence="6">
    <location>
        <begin position="2052"/>
        <end position="2094"/>
    </location>
</feature>
<feature type="compositionally biased region" description="Basic and acidic residues" evidence="6">
    <location>
        <begin position="444"/>
        <end position="454"/>
    </location>
</feature>
<keyword evidence="5" id="KW-0539">Nucleus</keyword>
<feature type="compositionally biased region" description="Polar residues" evidence="6">
    <location>
        <begin position="1838"/>
        <end position="1853"/>
    </location>
</feature>
<sequence>MQATERSREAKERSSRCANRGLEELLLRASNRDSLARSPYLTTYDQPRPAPARGAHQTRHGDWEPDSAEVPIIGAGDAAPYLAIHPPVSDKTANAASASARISLAIMPAFQAINLEPEENIDEQIDTTKELHVDEALKRFQNALKLHAQGLRSREAASAAYDELFESEIFKYREAKTEYERTELQANGQASTSALEAFADGLDVAAGGADGVAASLALALYLSYKNHGQFYLDKLKDEHATSPEWSKRLQIDYRSDEGNKVLDSWTAALDQDPSDPELWRKVARFAGAMNSGRIKRYCLEAAIELDDDPAVMEVEPPSLAESLAGEQLKLYLNLLGDEMALSHPAMAPWLKKKLPSLLKQHVDPIPFLPDPTSTLLVPPELQNSSKLLLADNDDEALSVSSDFQTSDKPVESWADLGFQLMKCAENTKGALEICRLILETAKRDTDMEESRADATNEPENDAFHSDKKATDENDDKEKSSATPPLDTKESQLSEVADDTTKGDATQKESSATQAARKRSQSTAGLPDGADEENVTEKRSKRVRRRAETAQAAEEAPDPNTLIANQLRPFQEADQHLFTMTKNMLEAIGVEDKGTYEYLDEILNLCAAEDRLSSKSTRTGAKDLRTLITDFKEDVAMVFLNKKEQATLGLSSFLEHAKTGSQDQAVNIPFNEAKGLRDFAQQVEERHEQMTSHDIVFEWMKTISSSYASFKWPDGMKTAVVQMLNTADSSLYRHISGELNENPSPETLAELESLIPMIFELYIDIYERITNPSSAVDYATRMETKYRLQRWLDIASAYVGLMNRPATDPLCVRFLWASVMVSSLSDNPVREHILLLWTSLRDFLAEEEIDALALPNNVVMPTISPAAADREISKLTTMDFFLSLFQEGMESPVHVIETLEPVLNPSSVCVSSEDHDATDADASPSSDSEEQKGTQRISDCATQGMRDLWKFLRSSSTELRLFLWSRLGDAYEAIKYTTKRFSCLLRSIELIVADLESEKYAKLPDESRLLLYMRTLKSLDELLIQALTLALNDSSVFDIIDDDHLKSSCSAIAKVSSILHVAFLCEDEIKTGLKTAPSSNSTFQSLIAKLREMQVRTWCLQFTMFRAGLPLHNPIAPEKDLADFLAAIHQVIGLRKCCKASNKIFLKVMRMELLQNKNTENWEDYLGQVVYDLYGLKLGVGVWEVQDHGCPPEKLEKRQTMQLVEKVMILANRMPMKDLLKSDLKAAIEHMQQTIGQPKSTPQMIHNLRNFTELVKKPIHPLRLYQALVGEVSVDAVSTNTPEAALAKHGWFFLLGMIALTKFKAVDLNRRQTPGATDDLRIGATFLRLQLQFSSDSWESWFRLAECFDYDLDEAVLWTADKMNKDRAELVKFQRNAIHCYTLALSHSRYQDIEGKDEDPLHDLYHKFGMRLYASSREPFAMEPFQHSDQERFFIQNMGAGTFKRILHEQMTEYKVWKFAAKMFRMAMERKPGNWKNPYMLAKCYWKMYQTPEEELDSKDMHSRIELTTLLKALKDAVNVAYNARKSRSSDPILEPHYKIVSIAHKLVMRGDLPAKEAAELLSEQPFGVQFKPDDIFASFTEPEDWEEYIIPSLVKLKEKDKSNWQHRIVARHAKILFDEASLEQVSDIKVAAQAAFAILKENMFTKTMVMNVWKCDAERPGRHHVFTEQYVRFMTKLLVIMSDKSNLEQLLRRLRKKGADFYHFVDLWQSCCNAYLKLLREAHNIPHLTDDAFKSLSTEEFEIISERITEWAARDEANVPAFNCMKEAIELKKLNANLMKAAGIDDLINDCYSKVYVDVAGTLPGQEPSKIIEERNQAKEIAAKLEAEAAAQADANKPTSSLSNILNPPSTHESLAGTATPLEGEKSEAAPRTRRVGVRRPDVLRKAEQAVARSMEAPKSAHPRSRVGSMSSGKRGSQTPNVGASDADTDEEGPETQIRREEAGEDTDMPDTHYEEDGHDAERHDDSKIEDKEELESEEGEEGEDGEDGEDGEEGEEGDEAEEVEEVDEAPSLVDSADESDLSDVPDDYEEDVPPGLMFPHLGRTIQSGETSGEDADSESEGDEEEDEDEEDEEHGDDEAEEAEEADEGEEEHGGDESKDIHDGGEEEEEEEEGHDDDTEMAEPDTPGENEDESVDMGT</sequence>
<evidence type="ECO:0000256" key="5">
    <source>
        <dbReference type="ARBA" id="ARBA00023242"/>
    </source>
</evidence>
<feature type="compositionally biased region" description="Acidic residues" evidence="6">
    <location>
        <begin position="2105"/>
        <end position="2139"/>
    </location>
</feature>
<gene>
    <name evidence="7" type="ORF">TGAM01_v205190</name>
</gene>
<dbReference type="GO" id="GO:0005634">
    <property type="term" value="C:nucleus"/>
    <property type="evidence" value="ECO:0007669"/>
    <property type="project" value="UniProtKB-SubCell"/>
</dbReference>
<comment type="subcellular location">
    <subcellularLocation>
        <location evidence="2">Nucleus</location>
    </subcellularLocation>
</comment>
<feature type="compositionally biased region" description="Basic and acidic residues" evidence="6">
    <location>
        <begin position="1950"/>
        <end position="1971"/>
    </location>
</feature>
<evidence type="ECO:0000256" key="4">
    <source>
        <dbReference type="ARBA" id="ARBA00014848"/>
    </source>
</evidence>
<comment type="similarity">
    <text evidence="3">Belongs to the HIR3 family.</text>
</comment>
<accession>A0A2P4ZN90</accession>
<evidence type="ECO:0000313" key="7">
    <source>
        <dbReference type="EMBL" id="PON25753.1"/>
    </source>
</evidence>
<dbReference type="GO" id="GO:0000417">
    <property type="term" value="C:HIR complex"/>
    <property type="evidence" value="ECO:0007669"/>
    <property type="project" value="TreeGrafter"/>
</dbReference>
<dbReference type="PANTHER" id="PTHR15502">
    <property type="entry name" value="CALCINEURIN-BINDING PROTEIN CABIN 1-RELATED"/>
    <property type="match status" value="1"/>
</dbReference>
<comment type="caution">
    <text evidence="7">The sequence shown here is derived from an EMBL/GenBank/DDBJ whole genome shotgun (WGS) entry which is preliminary data.</text>
</comment>
<feature type="region of interest" description="Disordered" evidence="6">
    <location>
        <begin position="444"/>
        <end position="560"/>
    </location>
</feature>
<feature type="compositionally biased region" description="Acidic residues" evidence="6">
    <location>
        <begin position="1972"/>
        <end position="2009"/>
    </location>
</feature>
<feature type="region of interest" description="Disordered" evidence="6">
    <location>
        <begin position="1829"/>
        <end position="2139"/>
    </location>
</feature>
<name>A0A2P4ZN90_9HYPO</name>
<dbReference type="GO" id="GO:0031491">
    <property type="term" value="F:nucleosome binding"/>
    <property type="evidence" value="ECO:0007669"/>
    <property type="project" value="TreeGrafter"/>
</dbReference>
<dbReference type="PANTHER" id="PTHR15502:SF7">
    <property type="entry name" value="CALCINEURIN-BINDING PROTEIN CABIN-1"/>
    <property type="match status" value="1"/>
</dbReference>
<evidence type="ECO:0000256" key="3">
    <source>
        <dbReference type="ARBA" id="ARBA00007335"/>
    </source>
</evidence>
<feature type="compositionally biased region" description="Polar residues" evidence="6">
    <location>
        <begin position="1908"/>
        <end position="1922"/>
    </location>
</feature>
<dbReference type="Proteomes" id="UP000054821">
    <property type="component" value="Unassembled WGS sequence"/>
</dbReference>
<evidence type="ECO:0000313" key="8">
    <source>
        <dbReference type="Proteomes" id="UP000054821"/>
    </source>
</evidence>
<evidence type="ECO:0000256" key="2">
    <source>
        <dbReference type="ARBA" id="ARBA00004123"/>
    </source>
</evidence>
<reference evidence="7 8" key="1">
    <citation type="journal article" date="2016" name="Genome Announc.">
        <title>Draft Whole-Genome Sequence of Trichoderma gamsii T6085, a Promising Biocontrol Agent of Fusarium Head Blight on Wheat.</title>
        <authorList>
            <person name="Baroncelli R."/>
            <person name="Zapparata A."/>
            <person name="Piaggeschi G."/>
            <person name="Sarrocco S."/>
            <person name="Vannacci G."/>
        </authorList>
    </citation>
    <scope>NUCLEOTIDE SEQUENCE [LARGE SCALE GENOMIC DNA]</scope>
    <source>
        <strain evidence="7 8">T6085</strain>
    </source>
</reference>
<protein>
    <recommendedName>
        <fullName evidence="4">Histone transcription regulator 3 homolog</fullName>
    </recommendedName>
</protein>
<feature type="region of interest" description="Disordered" evidence="6">
    <location>
        <begin position="36"/>
        <end position="67"/>
    </location>
</feature>
<dbReference type="RefSeq" id="XP_024405625.1">
    <property type="nucleotide sequence ID" value="XM_024549592.1"/>
</dbReference>
<keyword evidence="8" id="KW-1185">Reference proteome</keyword>
<organism evidence="7 8">
    <name type="scientific">Trichoderma gamsii</name>
    <dbReference type="NCBI Taxonomy" id="398673"/>
    <lineage>
        <taxon>Eukaryota</taxon>
        <taxon>Fungi</taxon>
        <taxon>Dikarya</taxon>
        <taxon>Ascomycota</taxon>
        <taxon>Pezizomycotina</taxon>
        <taxon>Sordariomycetes</taxon>
        <taxon>Hypocreomycetidae</taxon>
        <taxon>Hypocreales</taxon>
        <taxon>Hypocreaceae</taxon>
        <taxon>Trichoderma</taxon>
    </lineage>
</organism>
<evidence type="ECO:0000256" key="6">
    <source>
        <dbReference type="SAM" id="MobiDB-lite"/>
    </source>
</evidence>
<dbReference type="GeneID" id="29983502"/>
<dbReference type="GO" id="GO:0006325">
    <property type="term" value="P:chromatin organization"/>
    <property type="evidence" value="ECO:0007669"/>
    <property type="project" value="InterPro"/>
</dbReference>
<feature type="compositionally biased region" description="Acidic residues" evidence="6">
    <location>
        <begin position="2016"/>
        <end position="2033"/>
    </location>
</feature>
<feature type="compositionally biased region" description="Basic and acidic residues" evidence="6">
    <location>
        <begin position="461"/>
        <end position="479"/>
    </location>
</feature>
<proteinExistence type="inferred from homology"/>
<feature type="region of interest" description="Disordered" evidence="6">
    <location>
        <begin position="908"/>
        <end position="937"/>
    </location>
</feature>
<dbReference type="STRING" id="398673.A0A2P4ZN90"/>
<evidence type="ECO:0000256" key="1">
    <source>
        <dbReference type="ARBA" id="ARBA00002687"/>
    </source>
</evidence>
<dbReference type="InterPro" id="IPR033053">
    <property type="entry name" value="Hir3/CABIN1"/>
</dbReference>
<comment type="function">
    <text evidence="1">Has a role in a nucleosome assembly pathway that is required for the integrity of heterochromatin and proper chromosome segregation.</text>
</comment>
<feature type="compositionally biased region" description="Basic and acidic residues" evidence="6">
    <location>
        <begin position="1879"/>
        <end position="1888"/>
    </location>
</feature>
<dbReference type="EMBL" id="JPDN02000016">
    <property type="protein sequence ID" value="PON25753.1"/>
    <property type="molecule type" value="Genomic_DNA"/>
</dbReference>
<feature type="region of interest" description="Disordered" evidence="6">
    <location>
        <begin position="1"/>
        <end position="20"/>
    </location>
</feature>
<feature type="compositionally biased region" description="Basic and acidic residues" evidence="6">
    <location>
        <begin position="2095"/>
        <end position="2104"/>
    </location>
</feature>